<dbReference type="PROSITE" id="PS00330">
    <property type="entry name" value="HEMOLYSIN_CALCIUM"/>
    <property type="match status" value="3"/>
</dbReference>
<accession>A0A1I5XU65</accession>
<comment type="subcellular location">
    <subcellularLocation>
        <location evidence="2">Secreted</location>
    </subcellularLocation>
</comment>
<evidence type="ECO:0000256" key="5">
    <source>
        <dbReference type="ARBA" id="ARBA00022837"/>
    </source>
</evidence>
<comment type="cofactor">
    <cofactor evidence="1">
        <name>Ca(2+)</name>
        <dbReference type="ChEBI" id="CHEBI:29108"/>
    </cofactor>
</comment>
<keyword evidence="5" id="KW-0106">Calcium</keyword>
<evidence type="ECO:0000256" key="1">
    <source>
        <dbReference type="ARBA" id="ARBA00001913"/>
    </source>
</evidence>
<evidence type="ECO:0000256" key="3">
    <source>
        <dbReference type="ARBA" id="ARBA00022525"/>
    </source>
</evidence>
<feature type="non-terminal residue" evidence="7">
    <location>
        <position position="1"/>
    </location>
</feature>
<sequence length="152" mass="15376">LVGNSAANVLSGGNGNDTLNGSLGNDTLSGGAGNDRLIGGVGRDVLIGGSGNDIFDFDAFSEMGLTSTTWDVITDFTRGQDRIDLSTLDANTATVANDAFTSLIGSATAFTTAGQLKLVGTILYGNTDADASAEFAIQLTGINSLSTADFIL</sequence>
<dbReference type="OrthoDB" id="223957at2"/>
<evidence type="ECO:0000259" key="6">
    <source>
        <dbReference type="Pfam" id="PF08548"/>
    </source>
</evidence>
<feature type="domain" description="Peptidase M10 serralysin C-terminal" evidence="6">
    <location>
        <begin position="24"/>
        <end position="151"/>
    </location>
</feature>
<dbReference type="InterPro" id="IPR011049">
    <property type="entry name" value="Serralysin-like_metalloprot_C"/>
</dbReference>
<keyword evidence="8" id="KW-1185">Reference proteome</keyword>
<reference evidence="8" key="1">
    <citation type="submission" date="2016-10" db="EMBL/GenBank/DDBJ databases">
        <authorList>
            <person name="Varghese N."/>
            <person name="Submissions S."/>
        </authorList>
    </citation>
    <scope>NUCLEOTIDE SEQUENCE [LARGE SCALE GENOMIC DNA]</scope>
    <source>
        <strain evidence="8">DSM 17834</strain>
    </source>
</reference>
<dbReference type="SUPFAM" id="SSF51120">
    <property type="entry name" value="beta-Roll"/>
    <property type="match status" value="1"/>
</dbReference>
<dbReference type="PANTHER" id="PTHR38340:SF1">
    <property type="entry name" value="S-LAYER PROTEIN"/>
    <property type="match status" value="1"/>
</dbReference>
<dbReference type="Pfam" id="PF00353">
    <property type="entry name" value="HemolysinCabind"/>
    <property type="match status" value="1"/>
</dbReference>
<dbReference type="STRING" id="289003.SAMN05216190_1791"/>
<dbReference type="InterPro" id="IPR019960">
    <property type="entry name" value="T1SS_VCA0849"/>
</dbReference>
<dbReference type="AlphaFoldDB" id="A0A1I5XU65"/>
<evidence type="ECO:0000256" key="2">
    <source>
        <dbReference type="ARBA" id="ARBA00004613"/>
    </source>
</evidence>
<dbReference type="PANTHER" id="PTHR38340">
    <property type="entry name" value="S-LAYER PROTEIN"/>
    <property type="match status" value="1"/>
</dbReference>
<keyword evidence="3" id="KW-0964">Secreted</keyword>
<evidence type="ECO:0000313" key="8">
    <source>
        <dbReference type="Proteomes" id="UP000198784"/>
    </source>
</evidence>
<evidence type="ECO:0000256" key="4">
    <source>
        <dbReference type="ARBA" id="ARBA00022737"/>
    </source>
</evidence>
<dbReference type="InterPro" id="IPR013858">
    <property type="entry name" value="Peptidase_M10B_C"/>
</dbReference>
<evidence type="ECO:0000313" key="7">
    <source>
        <dbReference type="EMBL" id="SFQ35267.1"/>
    </source>
</evidence>
<dbReference type="GO" id="GO:0005509">
    <property type="term" value="F:calcium ion binding"/>
    <property type="evidence" value="ECO:0007669"/>
    <property type="project" value="InterPro"/>
</dbReference>
<proteinExistence type="predicted"/>
<dbReference type="Proteomes" id="UP000198784">
    <property type="component" value="Unassembled WGS sequence"/>
</dbReference>
<dbReference type="InterPro" id="IPR018511">
    <property type="entry name" value="Hemolysin-typ_Ca-bd_CS"/>
</dbReference>
<organism evidence="7 8">
    <name type="scientific">Pseudomonas borbori</name>
    <dbReference type="NCBI Taxonomy" id="289003"/>
    <lineage>
        <taxon>Bacteria</taxon>
        <taxon>Pseudomonadati</taxon>
        <taxon>Pseudomonadota</taxon>
        <taxon>Gammaproteobacteria</taxon>
        <taxon>Pseudomonadales</taxon>
        <taxon>Pseudomonadaceae</taxon>
        <taxon>Pseudomonas</taxon>
    </lineage>
</organism>
<dbReference type="NCBIfam" id="TIGR03661">
    <property type="entry name" value="T1SS_VCA0849"/>
    <property type="match status" value="1"/>
</dbReference>
<dbReference type="PRINTS" id="PR00313">
    <property type="entry name" value="CABNDNGRPT"/>
</dbReference>
<dbReference type="InterPro" id="IPR050557">
    <property type="entry name" value="RTX_toxin/Mannuronan_C5-epim"/>
</dbReference>
<dbReference type="InterPro" id="IPR001343">
    <property type="entry name" value="Hemolysn_Ca-bd"/>
</dbReference>
<dbReference type="GO" id="GO:0005615">
    <property type="term" value="C:extracellular space"/>
    <property type="evidence" value="ECO:0007669"/>
    <property type="project" value="InterPro"/>
</dbReference>
<gene>
    <name evidence="7" type="ORF">SAMN05216190_1791</name>
</gene>
<name>A0A1I5XU65_9PSED</name>
<protein>
    <submittedName>
        <fullName evidence="7">Serralysin</fullName>
    </submittedName>
</protein>
<dbReference type="Gene3D" id="2.150.10.10">
    <property type="entry name" value="Serralysin-like metalloprotease, C-terminal"/>
    <property type="match status" value="1"/>
</dbReference>
<dbReference type="RefSeq" id="WP_141124038.1">
    <property type="nucleotide sequence ID" value="NZ_FOWX01000079.1"/>
</dbReference>
<dbReference type="Pfam" id="PF08548">
    <property type="entry name" value="Peptidase_M10_C"/>
    <property type="match status" value="1"/>
</dbReference>
<keyword evidence="4" id="KW-0677">Repeat</keyword>
<dbReference type="EMBL" id="FOWX01000079">
    <property type="protein sequence ID" value="SFQ35267.1"/>
    <property type="molecule type" value="Genomic_DNA"/>
</dbReference>